<proteinExistence type="predicted"/>
<protein>
    <submittedName>
        <fullName evidence="2">Helix-turn-helix transcriptional regulator</fullName>
    </submittedName>
</protein>
<sequence length="135" mass="15482">MEYALYQRIRIVREVLKIKQGVFAASLGISQSLLSKIEKEQRTIPIELIINICLIYNVGGDWILLEEGPMFKKGMKATSQEAKIVETPEIELLKVMPRTLLDLEDPEKLEKGLVAFADYIEKLRHKTKKVNKGKQ</sequence>
<name>A0AAJ5WEW1_9SPHI</name>
<organism evidence="2 3">
    <name type="scientific">Candidatus Pedobacter colombiensis</name>
    <dbReference type="NCBI Taxonomy" id="3121371"/>
    <lineage>
        <taxon>Bacteria</taxon>
        <taxon>Pseudomonadati</taxon>
        <taxon>Bacteroidota</taxon>
        <taxon>Sphingobacteriia</taxon>
        <taxon>Sphingobacteriales</taxon>
        <taxon>Sphingobacteriaceae</taxon>
        <taxon>Pedobacter</taxon>
    </lineage>
</organism>
<dbReference type="InterPro" id="IPR010982">
    <property type="entry name" value="Lambda_DNA-bd_dom_sf"/>
</dbReference>
<dbReference type="Proteomes" id="UP001214530">
    <property type="component" value="Chromosome"/>
</dbReference>
<evidence type="ECO:0000313" key="3">
    <source>
        <dbReference type="Proteomes" id="UP001214530"/>
    </source>
</evidence>
<dbReference type="Pfam" id="PF01381">
    <property type="entry name" value="HTH_3"/>
    <property type="match status" value="1"/>
</dbReference>
<evidence type="ECO:0000259" key="1">
    <source>
        <dbReference type="PROSITE" id="PS50943"/>
    </source>
</evidence>
<dbReference type="AlphaFoldDB" id="A0AAJ5WEW1"/>
<dbReference type="PROSITE" id="PS50943">
    <property type="entry name" value="HTH_CROC1"/>
    <property type="match status" value="1"/>
</dbReference>
<dbReference type="GO" id="GO:0003677">
    <property type="term" value="F:DNA binding"/>
    <property type="evidence" value="ECO:0007669"/>
    <property type="project" value="InterPro"/>
</dbReference>
<dbReference type="InterPro" id="IPR001387">
    <property type="entry name" value="Cro/C1-type_HTH"/>
</dbReference>
<dbReference type="SUPFAM" id="SSF47413">
    <property type="entry name" value="lambda repressor-like DNA-binding domains"/>
    <property type="match status" value="1"/>
</dbReference>
<reference evidence="2" key="1">
    <citation type="submission" date="2023-03" db="EMBL/GenBank/DDBJ databases">
        <title>Andean soil-derived lignocellulolytic bacterial consortium as a source of novel taxa and putative plastic-active enzymes.</title>
        <authorList>
            <person name="Diaz-Garcia L."/>
            <person name="Chuvochina M."/>
            <person name="Feuerriegel G."/>
            <person name="Bunk B."/>
            <person name="Sproer C."/>
            <person name="Streit W.R."/>
            <person name="Rodriguez L.M."/>
            <person name="Overmann J."/>
            <person name="Jimenez D.J."/>
        </authorList>
    </citation>
    <scope>NUCLEOTIDE SEQUENCE</scope>
    <source>
        <strain evidence="2">MAG 3858</strain>
    </source>
</reference>
<evidence type="ECO:0000313" key="2">
    <source>
        <dbReference type="EMBL" id="WEK21312.1"/>
    </source>
</evidence>
<dbReference type="SMART" id="SM00530">
    <property type="entry name" value="HTH_XRE"/>
    <property type="match status" value="1"/>
</dbReference>
<dbReference type="EMBL" id="CP119313">
    <property type="protein sequence ID" value="WEK21312.1"/>
    <property type="molecule type" value="Genomic_DNA"/>
</dbReference>
<accession>A0AAJ5WEW1</accession>
<dbReference type="CDD" id="cd00093">
    <property type="entry name" value="HTH_XRE"/>
    <property type="match status" value="1"/>
</dbReference>
<feature type="domain" description="HTH cro/C1-type" evidence="1">
    <location>
        <begin position="9"/>
        <end position="63"/>
    </location>
</feature>
<gene>
    <name evidence="2" type="ORF">P0Y49_09180</name>
</gene>
<dbReference type="Gene3D" id="1.10.260.40">
    <property type="entry name" value="lambda repressor-like DNA-binding domains"/>
    <property type="match status" value="1"/>
</dbReference>